<evidence type="ECO:0000256" key="5">
    <source>
        <dbReference type="ARBA" id="ARBA00031122"/>
    </source>
</evidence>
<reference evidence="7" key="1">
    <citation type="journal article" date="2014" name="Int. J. Syst. Evol. Microbiol.">
        <title>Complete genome of a new Firmicutes species belonging to the dominant human colonic microbiota ('Ruminococcus bicirculans') reveals two chromosomes and a selective capacity to utilize plant glucans.</title>
        <authorList>
            <consortium name="NISC Comparative Sequencing Program"/>
            <person name="Wegmann U."/>
            <person name="Louis P."/>
            <person name="Goesmann A."/>
            <person name="Henrissat B."/>
            <person name="Duncan S.H."/>
            <person name="Flint H.J."/>
        </authorList>
    </citation>
    <scope>NUCLEOTIDE SEQUENCE</scope>
    <source>
        <strain evidence="7">VKM Ac-1246</strain>
    </source>
</reference>
<evidence type="ECO:0000313" key="8">
    <source>
        <dbReference type="Proteomes" id="UP001142292"/>
    </source>
</evidence>
<evidence type="ECO:0000256" key="3">
    <source>
        <dbReference type="ARBA" id="ARBA00007832"/>
    </source>
</evidence>
<dbReference type="InterPro" id="IPR007310">
    <property type="entry name" value="Aerobactin_biosyn_IucA/IucC_N"/>
</dbReference>
<evidence type="ECO:0000313" key="7">
    <source>
        <dbReference type="EMBL" id="GLJ66895.1"/>
    </source>
</evidence>
<dbReference type="Pfam" id="PF13523">
    <property type="entry name" value="Acetyltransf_8"/>
    <property type="match status" value="1"/>
</dbReference>
<organism evidence="7 8">
    <name type="scientific">Nocardioides luteus</name>
    <dbReference type="NCBI Taxonomy" id="1844"/>
    <lineage>
        <taxon>Bacteria</taxon>
        <taxon>Bacillati</taxon>
        <taxon>Actinomycetota</taxon>
        <taxon>Actinomycetes</taxon>
        <taxon>Propionibacteriales</taxon>
        <taxon>Nocardioidaceae</taxon>
        <taxon>Nocardioides</taxon>
    </lineage>
</organism>
<evidence type="ECO:0000256" key="2">
    <source>
        <dbReference type="ARBA" id="ARBA00005102"/>
    </source>
</evidence>
<dbReference type="Gene3D" id="6.10.250.3370">
    <property type="match status" value="1"/>
</dbReference>
<dbReference type="Proteomes" id="UP001142292">
    <property type="component" value="Unassembled WGS sequence"/>
</dbReference>
<name>A0ABQ5SRX5_9ACTN</name>
<dbReference type="InterPro" id="IPR019432">
    <property type="entry name" value="Acyltransferase_MbtK/IucB-like"/>
</dbReference>
<evidence type="ECO:0000256" key="4">
    <source>
        <dbReference type="ARBA" id="ARBA00020586"/>
    </source>
</evidence>
<dbReference type="SMART" id="SM01006">
    <property type="entry name" value="AlcB"/>
    <property type="match status" value="1"/>
</dbReference>
<dbReference type="Gene3D" id="3.40.630.30">
    <property type="match status" value="1"/>
</dbReference>
<dbReference type="Pfam" id="PF06276">
    <property type="entry name" value="FhuF"/>
    <property type="match status" value="1"/>
</dbReference>
<gene>
    <name evidence="7" type="ORF">GCM10017579_09310</name>
</gene>
<evidence type="ECO:0000259" key="6">
    <source>
        <dbReference type="SMART" id="SM01006"/>
    </source>
</evidence>
<dbReference type="SUPFAM" id="SSF55729">
    <property type="entry name" value="Acyl-CoA N-acyltransferases (Nat)"/>
    <property type="match status" value="1"/>
</dbReference>
<keyword evidence="8" id="KW-1185">Reference proteome</keyword>
<comment type="similarity">
    <text evidence="3">Belongs to the IucA/IucC family.</text>
</comment>
<protein>
    <recommendedName>
        <fullName evidence="4">Lysine N-acyltransferase MbtK</fullName>
    </recommendedName>
    <alternativeName>
        <fullName evidence="5">Mycobactin synthase protein K</fullName>
    </alternativeName>
</protein>
<dbReference type="Gene3D" id="3.30.310.280">
    <property type="match status" value="1"/>
</dbReference>
<sequence length="758" mass="84281">MRITIEPLEIEHHLATVHAWVTNPRSTFWMMSDSTPADVAAEYARIAEHPHHDAWLGRVDGAPAFLVETYDPARSELGGIMDVPELAPGDLGMHVLVAPTSGDPVSGFTTRIFRAVMRHCFARPGVRRVVVEPDVRNEAIRRKNTEAGFVELREVDLGEKTAMLSVCTREMHAAAHLRPENIRVAHRHLVAKAIAEFSHERMIAPTATDEGTEGGWELAGPTSTYAFTARRFQLDHWVVDPDSIVRRTGDARDVEESEVDAQVFVAEFAPDLGIPDKLLPTYLEELSATIASACWKLEHQTLTAADLVDADHQSVEGAMSEGHPAFVANNGRIGFDIDDHARWAPETSNDLSLLWVAVSREQSHLALGRGETEEALYAAELGEATLARFAARLRGLGLDPDDFRYLPVHPWQWRHKLAVTFAADVAARRIVLVGEGEDVHRPQQSIRTYFNTSRPERHYVKTALSIQNMGFMRGLSPAYMRATPVINDWVADLVEGDAELKERGFGVLRELASIGWTGDVFHALPAPSPYRKMIAALWRESPVPRLAEGERCATMAALLHRDAAGASYAAELVRASGLPAREWVRSYLDAYLRPLVHCLLAYDLAFMPHGENLVMVLRDHVPVRMFMKDIGEEVAVMGDLPLPEEVSRIRGSFPDDVKALAIHTDVFDGVLRYVAAILDDEGVLPESEFWAEARACIVDHAADHPELADAVARYDFLRPRFRHSCLNRLQLRNTLQMVDITDQAESLMFAGTLANPVA</sequence>
<comment type="caution">
    <text evidence="7">The sequence shown here is derived from an EMBL/GenBank/DDBJ whole genome shotgun (WGS) entry which is preliminary data.</text>
</comment>
<accession>A0ABQ5SRX5</accession>
<dbReference type="PANTHER" id="PTHR34384">
    <property type="entry name" value="L-2,3-DIAMINOPROPANOATE--CITRATE LIGASE"/>
    <property type="match status" value="1"/>
</dbReference>
<comment type="function">
    <text evidence="1">Acyltransferase required for the direct transfer of medium- to long-chain fatty acyl moieties from a carrier protein (MbtL) on to the epsilon-amino group of lysine residue in the mycobactin core.</text>
</comment>
<dbReference type="Gene3D" id="1.10.510.40">
    <property type="match status" value="1"/>
</dbReference>
<evidence type="ECO:0000256" key="1">
    <source>
        <dbReference type="ARBA" id="ARBA00003818"/>
    </source>
</evidence>
<dbReference type="InterPro" id="IPR037455">
    <property type="entry name" value="LucA/IucC-like"/>
</dbReference>
<proteinExistence type="inferred from homology"/>
<reference evidence="7" key="2">
    <citation type="submission" date="2023-01" db="EMBL/GenBank/DDBJ databases">
        <authorList>
            <person name="Sun Q."/>
            <person name="Evtushenko L."/>
        </authorList>
    </citation>
    <scope>NUCLEOTIDE SEQUENCE</scope>
    <source>
        <strain evidence="7">VKM Ac-1246</strain>
    </source>
</reference>
<dbReference type="EMBL" id="BSEL01000002">
    <property type="protein sequence ID" value="GLJ66895.1"/>
    <property type="molecule type" value="Genomic_DNA"/>
</dbReference>
<comment type="pathway">
    <text evidence="2">Siderophore biosynthesis; mycobactin biosynthesis.</text>
</comment>
<dbReference type="Pfam" id="PF04183">
    <property type="entry name" value="IucA_IucC"/>
    <property type="match status" value="1"/>
</dbReference>
<dbReference type="InterPro" id="IPR022770">
    <property type="entry name" value="IucA/IucC-like_C"/>
</dbReference>
<feature type="domain" description="Acyltransferase MbtK/IucB-like conserved" evidence="6">
    <location>
        <begin position="6"/>
        <end position="53"/>
    </location>
</feature>
<dbReference type="RefSeq" id="WP_189119920.1">
    <property type="nucleotide sequence ID" value="NZ_BMRK01000016.1"/>
</dbReference>
<dbReference type="InterPro" id="IPR016181">
    <property type="entry name" value="Acyl_CoA_acyltransferase"/>
</dbReference>
<dbReference type="PANTHER" id="PTHR34384:SF6">
    <property type="entry name" value="STAPHYLOFERRIN B SYNTHASE"/>
    <property type="match status" value="1"/>
</dbReference>